<evidence type="ECO:0000313" key="3">
    <source>
        <dbReference type="EMBL" id="KAH7986317.1"/>
    </source>
</evidence>
<dbReference type="GO" id="GO:0016020">
    <property type="term" value="C:membrane"/>
    <property type="evidence" value="ECO:0007669"/>
    <property type="project" value="InterPro"/>
</dbReference>
<dbReference type="SUPFAM" id="SSF90112">
    <property type="entry name" value="Neurotransmitter-gated ion-channel transmembrane pore"/>
    <property type="match status" value="1"/>
</dbReference>
<dbReference type="InterPro" id="IPR036719">
    <property type="entry name" value="Neuro-gated_channel_TM_sf"/>
</dbReference>
<dbReference type="GO" id="GO:0005230">
    <property type="term" value="F:extracellular ligand-gated monoatomic ion channel activity"/>
    <property type="evidence" value="ECO:0007669"/>
    <property type="project" value="UniProtKB-ARBA"/>
</dbReference>
<dbReference type="AlphaFoldDB" id="A0A9D4TDM3"/>
<dbReference type="Gene3D" id="1.20.58.390">
    <property type="entry name" value="Neurotransmitter-gated ion-channel transmembrane domain"/>
    <property type="match status" value="1"/>
</dbReference>
<accession>A0A9D4TDM3</accession>
<feature type="transmembrane region" description="Helical" evidence="1">
    <location>
        <begin position="75"/>
        <end position="93"/>
    </location>
</feature>
<dbReference type="InterPro" id="IPR006028">
    <property type="entry name" value="GABAA/Glycine_rcpt"/>
</dbReference>
<reference evidence="3" key="2">
    <citation type="submission" date="2021-09" db="EMBL/GenBank/DDBJ databases">
        <authorList>
            <person name="Jia N."/>
            <person name="Wang J."/>
            <person name="Shi W."/>
            <person name="Du L."/>
            <person name="Sun Y."/>
            <person name="Zhan W."/>
            <person name="Jiang J."/>
            <person name="Wang Q."/>
            <person name="Zhang B."/>
            <person name="Ji P."/>
            <person name="Sakyi L.B."/>
            <person name="Cui X."/>
            <person name="Yuan T."/>
            <person name="Jiang B."/>
            <person name="Yang W."/>
            <person name="Lam T.T.-Y."/>
            <person name="Chang Q."/>
            <person name="Ding S."/>
            <person name="Wang X."/>
            <person name="Zhu J."/>
            <person name="Ruan X."/>
            <person name="Zhao L."/>
            <person name="Wei J."/>
            <person name="Que T."/>
            <person name="Du C."/>
            <person name="Cheng J."/>
            <person name="Dai P."/>
            <person name="Han X."/>
            <person name="Huang E."/>
            <person name="Gao Y."/>
            <person name="Liu J."/>
            <person name="Shao H."/>
            <person name="Ye R."/>
            <person name="Li L."/>
            <person name="Wei W."/>
            <person name="Wang X."/>
            <person name="Wang C."/>
            <person name="Huo Q."/>
            <person name="Li W."/>
            <person name="Guo W."/>
            <person name="Chen H."/>
            <person name="Chen S."/>
            <person name="Zhou L."/>
            <person name="Zhou L."/>
            <person name="Ni X."/>
            <person name="Tian J."/>
            <person name="Zhou Y."/>
            <person name="Sheng Y."/>
            <person name="Liu T."/>
            <person name="Pan Y."/>
            <person name="Xia L."/>
            <person name="Li J."/>
            <person name="Zhao F."/>
            <person name="Cao W."/>
        </authorList>
    </citation>
    <scope>NUCLEOTIDE SEQUENCE</scope>
    <source>
        <strain evidence="3">Rsan-2018</strain>
        <tissue evidence="3">Larvae</tissue>
    </source>
</reference>
<dbReference type="GO" id="GO:0004888">
    <property type="term" value="F:transmembrane signaling receptor activity"/>
    <property type="evidence" value="ECO:0007669"/>
    <property type="project" value="InterPro"/>
</dbReference>
<dbReference type="GO" id="GO:0099095">
    <property type="term" value="F:ligand-gated monoatomic anion channel activity"/>
    <property type="evidence" value="ECO:0007669"/>
    <property type="project" value="UniProtKB-ARBA"/>
</dbReference>
<reference evidence="3" key="1">
    <citation type="journal article" date="2020" name="Cell">
        <title>Large-Scale Comparative Analyses of Tick Genomes Elucidate Their Genetic Diversity and Vector Capacities.</title>
        <authorList>
            <consortium name="Tick Genome and Microbiome Consortium (TIGMIC)"/>
            <person name="Jia N."/>
            <person name="Wang J."/>
            <person name="Shi W."/>
            <person name="Du L."/>
            <person name="Sun Y."/>
            <person name="Zhan W."/>
            <person name="Jiang J.F."/>
            <person name="Wang Q."/>
            <person name="Zhang B."/>
            <person name="Ji P."/>
            <person name="Bell-Sakyi L."/>
            <person name="Cui X.M."/>
            <person name="Yuan T.T."/>
            <person name="Jiang B.G."/>
            <person name="Yang W.F."/>
            <person name="Lam T.T."/>
            <person name="Chang Q.C."/>
            <person name="Ding S.J."/>
            <person name="Wang X.J."/>
            <person name="Zhu J.G."/>
            <person name="Ruan X.D."/>
            <person name="Zhao L."/>
            <person name="Wei J.T."/>
            <person name="Ye R.Z."/>
            <person name="Que T.C."/>
            <person name="Du C.H."/>
            <person name="Zhou Y.H."/>
            <person name="Cheng J.X."/>
            <person name="Dai P.F."/>
            <person name="Guo W.B."/>
            <person name="Han X.H."/>
            <person name="Huang E.J."/>
            <person name="Li L.F."/>
            <person name="Wei W."/>
            <person name="Gao Y.C."/>
            <person name="Liu J.Z."/>
            <person name="Shao H.Z."/>
            <person name="Wang X."/>
            <person name="Wang C.C."/>
            <person name="Yang T.C."/>
            <person name="Huo Q.B."/>
            <person name="Li W."/>
            <person name="Chen H.Y."/>
            <person name="Chen S.E."/>
            <person name="Zhou L.G."/>
            <person name="Ni X.B."/>
            <person name="Tian J.H."/>
            <person name="Sheng Y."/>
            <person name="Liu T."/>
            <person name="Pan Y.S."/>
            <person name="Xia L.Y."/>
            <person name="Li J."/>
            <person name="Zhao F."/>
            <person name="Cao W.C."/>
        </authorList>
    </citation>
    <scope>NUCLEOTIDE SEQUENCE</scope>
    <source>
        <strain evidence="3">Rsan-2018</strain>
    </source>
</reference>
<comment type="caution">
    <text evidence="3">The sequence shown here is derived from an EMBL/GenBank/DDBJ whole genome shotgun (WGS) entry which is preliminary data.</text>
</comment>
<dbReference type="VEuPathDB" id="VectorBase:RSAN_034115"/>
<feature type="domain" description="Neurotransmitter-gated ion-channel transmembrane" evidence="2">
    <location>
        <begin position="80"/>
        <end position="154"/>
    </location>
</feature>
<evidence type="ECO:0000256" key="1">
    <source>
        <dbReference type="SAM" id="Phobius"/>
    </source>
</evidence>
<evidence type="ECO:0000259" key="2">
    <source>
        <dbReference type="Pfam" id="PF02932"/>
    </source>
</evidence>
<dbReference type="InterPro" id="IPR006029">
    <property type="entry name" value="Neurotrans-gated_channel_TM"/>
</dbReference>
<dbReference type="Pfam" id="PF02932">
    <property type="entry name" value="Neur_chan_memb"/>
    <property type="match status" value="1"/>
</dbReference>
<dbReference type="EMBL" id="JABSTV010000484">
    <property type="protein sequence ID" value="KAH7986317.1"/>
    <property type="molecule type" value="Genomic_DNA"/>
</dbReference>
<dbReference type="Proteomes" id="UP000821837">
    <property type="component" value="Unassembled WGS sequence"/>
</dbReference>
<gene>
    <name evidence="3" type="ORF">HPB52_025060</name>
</gene>
<keyword evidence="4" id="KW-1185">Reference proteome</keyword>
<sequence length="177" mass="19494">MDFSNYPREIHECNISITTTLPENVTKFLWSEQNPVKVNPNVDLVRFEVTVQGQGQSSEHLRLQLRLARRMGDQLVGTYASTALLVVCSWPAFWLGTTERLSLCGTLLLALTQQSAAARRALSPSVALTPVDWWMSGCVALVLAVIVETTIACYEAKVEGPKLVPSPETSTFEVKDG</sequence>
<dbReference type="InterPro" id="IPR006201">
    <property type="entry name" value="Neur_channel"/>
</dbReference>
<dbReference type="GO" id="GO:0005254">
    <property type="term" value="F:chloride channel activity"/>
    <property type="evidence" value="ECO:0007669"/>
    <property type="project" value="UniProtKB-ARBA"/>
</dbReference>
<keyword evidence="1" id="KW-0472">Membrane</keyword>
<name>A0A9D4TDM3_RHISA</name>
<dbReference type="InterPro" id="IPR038050">
    <property type="entry name" value="Neuro_actylchol_rec"/>
</dbReference>
<keyword evidence="1" id="KW-1133">Transmembrane helix</keyword>
<organism evidence="3 4">
    <name type="scientific">Rhipicephalus sanguineus</name>
    <name type="common">Brown dog tick</name>
    <name type="synonym">Ixodes sanguineus</name>
    <dbReference type="NCBI Taxonomy" id="34632"/>
    <lineage>
        <taxon>Eukaryota</taxon>
        <taxon>Metazoa</taxon>
        <taxon>Ecdysozoa</taxon>
        <taxon>Arthropoda</taxon>
        <taxon>Chelicerata</taxon>
        <taxon>Arachnida</taxon>
        <taxon>Acari</taxon>
        <taxon>Parasitiformes</taxon>
        <taxon>Ixodida</taxon>
        <taxon>Ixodoidea</taxon>
        <taxon>Ixodidae</taxon>
        <taxon>Rhipicephalinae</taxon>
        <taxon>Rhipicephalus</taxon>
        <taxon>Rhipicephalus</taxon>
    </lineage>
</organism>
<dbReference type="PRINTS" id="PR00253">
    <property type="entry name" value="GABAARECEPTR"/>
</dbReference>
<evidence type="ECO:0000313" key="4">
    <source>
        <dbReference type="Proteomes" id="UP000821837"/>
    </source>
</evidence>
<dbReference type="PANTHER" id="PTHR18945">
    <property type="entry name" value="NEUROTRANSMITTER GATED ION CHANNEL"/>
    <property type="match status" value="1"/>
</dbReference>
<protein>
    <recommendedName>
        <fullName evidence="2">Neurotransmitter-gated ion-channel transmembrane domain-containing protein</fullName>
    </recommendedName>
</protein>
<keyword evidence="1" id="KW-0812">Transmembrane</keyword>
<proteinExistence type="predicted"/>